<dbReference type="CDD" id="cd06223">
    <property type="entry name" value="PRTases_typeI"/>
    <property type="match status" value="1"/>
</dbReference>
<evidence type="ECO:0000313" key="3">
    <source>
        <dbReference type="EMBL" id="BBF87737.1"/>
    </source>
</evidence>
<name>A0A3G9GV49_9NEIS</name>
<dbReference type="Proteomes" id="UP000198290">
    <property type="component" value="Chromosome"/>
</dbReference>
<dbReference type="SUPFAM" id="SSF53271">
    <property type="entry name" value="PRTase-like"/>
    <property type="match status" value="1"/>
</dbReference>
<keyword evidence="3" id="KW-0808">Transferase</keyword>
<keyword evidence="4" id="KW-1185">Reference proteome</keyword>
<dbReference type="PANTHER" id="PTHR47505:SF1">
    <property type="entry name" value="DNA UTILIZATION PROTEIN YHGH"/>
    <property type="match status" value="1"/>
</dbReference>
<gene>
    <name evidence="3" type="ORF">DLM_4163</name>
</gene>
<dbReference type="InterPro" id="IPR000836">
    <property type="entry name" value="PRTase_dom"/>
</dbReference>
<dbReference type="Pfam" id="PF00156">
    <property type="entry name" value="Pribosyltran"/>
    <property type="match status" value="1"/>
</dbReference>
<evidence type="ECO:0000313" key="4">
    <source>
        <dbReference type="Proteomes" id="UP000198290"/>
    </source>
</evidence>
<keyword evidence="3" id="KW-0328">Glycosyltransferase</keyword>
<protein>
    <submittedName>
        <fullName evidence="3">Phosphoribosyltransferase domain, protein YhgH</fullName>
    </submittedName>
</protein>
<dbReference type="InterPro" id="IPR051910">
    <property type="entry name" value="ComF/GntX_DNA_util-trans"/>
</dbReference>
<evidence type="ECO:0000256" key="1">
    <source>
        <dbReference type="ARBA" id="ARBA00008007"/>
    </source>
</evidence>
<dbReference type="Gene3D" id="3.40.50.2020">
    <property type="match status" value="1"/>
</dbReference>
<proteinExistence type="inferred from homology"/>
<organism evidence="3 4">
    <name type="scientific">Aquitalea magnusonii</name>
    <dbReference type="NCBI Taxonomy" id="332411"/>
    <lineage>
        <taxon>Bacteria</taxon>
        <taxon>Pseudomonadati</taxon>
        <taxon>Pseudomonadota</taxon>
        <taxon>Betaproteobacteria</taxon>
        <taxon>Neisseriales</taxon>
        <taxon>Chromobacteriaceae</taxon>
        <taxon>Aquitalea</taxon>
    </lineage>
</organism>
<dbReference type="InterPro" id="IPR029057">
    <property type="entry name" value="PRTase-like"/>
</dbReference>
<reference evidence="4" key="1">
    <citation type="journal article" date="2017" name="Biotechnol. Biofuels">
        <title>Evaluation of environmental bacterial communities as a factor affecting the growth of duckweed Lemna minor.</title>
        <authorList>
            <person name="Ishizawa H."/>
            <person name="Kuroda M."/>
            <person name="Morikawa M."/>
            <person name="Ike M."/>
        </authorList>
    </citation>
    <scope>NUCLEOTIDE SEQUENCE [LARGE SCALE GENOMIC DNA]</scope>
    <source>
        <strain evidence="4">H3</strain>
    </source>
</reference>
<dbReference type="KEGG" id="amah:DLM_4163"/>
<feature type="domain" description="Phosphoribosyltransferase" evidence="2">
    <location>
        <begin position="96"/>
        <end position="140"/>
    </location>
</feature>
<dbReference type="STRING" id="332411.VI06_09410"/>
<comment type="similarity">
    <text evidence="1">Belongs to the ComF/GntX family.</text>
</comment>
<reference evidence="3 4" key="2">
    <citation type="journal article" date="2017" name="Genome Announc.">
        <title>Draft genome sequence of Aquitalea magnusonii strain H3, a plant growth-promoting bacterium of duckweed Lemna minor.</title>
        <authorList>
            <person name="Ishizawa H."/>
            <person name="Kuroda M."/>
            <person name="Ike M."/>
        </authorList>
    </citation>
    <scope>NUCLEOTIDE SEQUENCE [LARGE SCALE GENOMIC DNA]</scope>
    <source>
        <strain evidence="3 4">H3</strain>
    </source>
</reference>
<dbReference type="AlphaFoldDB" id="A0A3G9GV49"/>
<sequence>MKYGKRLEMTGVLANLMAEFALETQVFSDLVIPVPLSKERLAERGFNQSIPLAQAIAATMQSRFSATLCWRKRNTVPQASLGRAERRRNVRHAFGVKQRIDGLSVTIVDDVATSGATLSSLAEKLKKQGAKRVDAWVLCRASFPKT</sequence>
<dbReference type="PANTHER" id="PTHR47505">
    <property type="entry name" value="DNA UTILIZATION PROTEIN YHGH"/>
    <property type="match status" value="1"/>
</dbReference>
<dbReference type="GO" id="GO:0016757">
    <property type="term" value="F:glycosyltransferase activity"/>
    <property type="evidence" value="ECO:0007669"/>
    <property type="project" value="UniProtKB-KW"/>
</dbReference>
<dbReference type="EMBL" id="AP018823">
    <property type="protein sequence ID" value="BBF87737.1"/>
    <property type="molecule type" value="Genomic_DNA"/>
</dbReference>
<accession>A0A3G9GV49</accession>
<reference evidence="4" key="3">
    <citation type="journal article" date="2017" name="Plant Physiol. Biochem.">
        <title>Differential oxidative and antioxidative response of duckweed Lemna minor toward plant growth promoting/inhibiting bacteria.</title>
        <authorList>
            <person name="Ishizawa H."/>
            <person name="Kuroda M."/>
            <person name="Morikawa M."/>
            <person name="Ike M."/>
        </authorList>
    </citation>
    <scope>NUCLEOTIDE SEQUENCE [LARGE SCALE GENOMIC DNA]</scope>
    <source>
        <strain evidence="4">H3</strain>
    </source>
</reference>
<evidence type="ECO:0000259" key="2">
    <source>
        <dbReference type="Pfam" id="PF00156"/>
    </source>
</evidence>